<feature type="region of interest" description="Disordered" evidence="1">
    <location>
        <begin position="82"/>
        <end position="109"/>
    </location>
</feature>
<evidence type="ECO:0000256" key="2">
    <source>
        <dbReference type="SAM" id="SignalP"/>
    </source>
</evidence>
<keyword evidence="4" id="KW-1185">Reference proteome</keyword>
<accession>A0AAE0ZRT4</accession>
<reference evidence="3" key="1">
    <citation type="journal article" date="2023" name="G3 (Bethesda)">
        <title>A reference genome for the long-term kleptoplast-retaining sea slug Elysia crispata morphotype clarki.</title>
        <authorList>
            <person name="Eastman K.E."/>
            <person name="Pendleton A.L."/>
            <person name="Shaikh M.A."/>
            <person name="Suttiyut T."/>
            <person name="Ogas R."/>
            <person name="Tomko P."/>
            <person name="Gavelis G."/>
            <person name="Widhalm J.R."/>
            <person name="Wisecaver J.H."/>
        </authorList>
    </citation>
    <scope>NUCLEOTIDE SEQUENCE</scope>
    <source>
        <strain evidence="3">ECLA1</strain>
    </source>
</reference>
<evidence type="ECO:0000256" key="1">
    <source>
        <dbReference type="SAM" id="MobiDB-lite"/>
    </source>
</evidence>
<name>A0AAE0ZRT4_9GAST</name>
<evidence type="ECO:0000313" key="3">
    <source>
        <dbReference type="EMBL" id="KAK3774187.1"/>
    </source>
</evidence>
<organism evidence="3 4">
    <name type="scientific">Elysia crispata</name>
    <name type="common">lettuce slug</name>
    <dbReference type="NCBI Taxonomy" id="231223"/>
    <lineage>
        <taxon>Eukaryota</taxon>
        <taxon>Metazoa</taxon>
        <taxon>Spiralia</taxon>
        <taxon>Lophotrochozoa</taxon>
        <taxon>Mollusca</taxon>
        <taxon>Gastropoda</taxon>
        <taxon>Heterobranchia</taxon>
        <taxon>Euthyneura</taxon>
        <taxon>Panpulmonata</taxon>
        <taxon>Sacoglossa</taxon>
        <taxon>Placobranchoidea</taxon>
        <taxon>Plakobranchidae</taxon>
        <taxon>Elysia</taxon>
    </lineage>
</organism>
<dbReference type="Proteomes" id="UP001283361">
    <property type="component" value="Unassembled WGS sequence"/>
</dbReference>
<evidence type="ECO:0000313" key="4">
    <source>
        <dbReference type="Proteomes" id="UP001283361"/>
    </source>
</evidence>
<dbReference type="EMBL" id="JAWDGP010003451">
    <property type="protein sequence ID" value="KAK3774187.1"/>
    <property type="molecule type" value="Genomic_DNA"/>
</dbReference>
<protein>
    <submittedName>
        <fullName evidence="3">Uncharacterized protein</fullName>
    </submittedName>
</protein>
<feature type="chain" id="PRO_5041910066" evidence="2">
    <location>
        <begin position="17"/>
        <end position="146"/>
    </location>
</feature>
<keyword evidence="2" id="KW-0732">Signal</keyword>
<proteinExistence type="predicted"/>
<sequence length="146" mass="16430">MWRLAILSSDIAVLRCTTLYCEHVAVQSGHRQSSVTVPQNPNVSDEITVTYQGSTKISEMKNCWYKALKGIAVEAFEKHSVSKRKDDNTFKSQCGQGNPRGAPRQHQNKTGMKTVGLKAQLQSNHFKNLEYQKAKVSGVLHQYLQH</sequence>
<gene>
    <name evidence="3" type="ORF">RRG08_001322</name>
</gene>
<comment type="caution">
    <text evidence="3">The sequence shown here is derived from an EMBL/GenBank/DDBJ whole genome shotgun (WGS) entry which is preliminary data.</text>
</comment>
<feature type="signal peptide" evidence="2">
    <location>
        <begin position="1"/>
        <end position="16"/>
    </location>
</feature>
<dbReference type="AlphaFoldDB" id="A0AAE0ZRT4"/>